<proteinExistence type="predicted"/>
<gene>
    <name evidence="1" type="ORF">THOM_0274</name>
</gene>
<organism evidence="1 2">
    <name type="scientific">Trachipleistophora hominis</name>
    <name type="common">Microsporidian parasite</name>
    <dbReference type="NCBI Taxonomy" id="72359"/>
    <lineage>
        <taxon>Eukaryota</taxon>
        <taxon>Fungi</taxon>
        <taxon>Fungi incertae sedis</taxon>
        <taxon>Microsporidia</taxon>
        <taxon>Pleistophoridae</taxon>
        <taxon>Trachipleistophora</taxon>
    </lineage>
</organism>
<reference evidence="1 2" key="1">
    <citation type="journal article" date="2012" name="PLoS Pathog.">
        <title>The genome of the obligate intracellular parasite Trachipleistophora hominis: new insights into microsporidian genome dynamics and reductive evolution.</title>
        <authorList>
            <person name="Heinz E."/>
            <person name="Williams T.A."/>
            <person name="Nakjang S."/>
            <person name="Noel C.J."/>
            <person name="Swan D.C."/>
            <person name="Goldberg A.V."/>
            <person name="Harris S.R."/>
            <person name="Weinmaier T."/>
            <person name="Markert S."/>
            <person name="Becher D."/>
            <person name="Bernhardt J."/>
            <person name="Dagan T."/>
            <person name="Hacker C."/>
            <person name="Lucocq J.M."/>
            <person name="Schweder T."/>
            <person name="Rattei T."/>
            <person name="Hall N."/>
            <person name="Hirt R.P."/>
            <person name="Embley T.M."/>
        </authorList>
    </citation>
    <scope>NUCLEOTIDE SEQUENCE [LARGE SCALE GENOMIC DNA]</scope>
</reference>
<evidence type="ECO:0000313" key="1">
    <source>
        <dbReference type="EMBL" id="ELQ76731.1"/>
    </source>
</evidence>
<dbReference type="InParanoid" id="L7K067"/>
<dbReference type="VEuPathDB" id="MicrosporidiaDB:THOM_0274"/>
<dbReference type="AlphaFoldDB" id="L7K067"/>
<dbReference type="Proteomes" id="UP000011185">
    <property type="component" value="Unassembled WGS sequence"/>
</dbReference>
<dbReference type="EMBL" id="JH993824">
    <property type="protein sequence ID" value="ELQ76731.1"/>
    <property type="molecule type" value="Genomic_DNA"/>
</dbReference>
<sequence>MSNLMIEETINFGLEIQDFKFINIILSGASHISFDENFNELELNGCKGQFIIPGIFSDDESRTITMDRNVKRFEIRRTKNDFFNILIAIFQLIS</sequence>
<name>L7K067_TRAHO</name>
<dbReference type="HOGENOM" id="CLU_2387720_0_0_1"/>
<keyword evidence="2" id="KW-1185">Reference proteome</keyword>
<evidence type="ECO:0000313" key="2">
    <source>
        <dbReference type="Proteomes" id="UP000011185"/>
    </source>
</evidence>
<protein>
    <submittedName>
        <fullName evidence="1">Putative LRR containing protein</fullName>
    </submittedName>
</protein>
<accession>L7K067</accession>